<dbReference type="Gene3D" id="3.40.630.30">
    <property type="match status" value="1"/>
</dbReference>
<reference evidence="3" key="2">
    <citation type="submission" date="2015-01" db="EMBL/GenBank/DDBJ databases">
        <title>Evolutionary Origins and Diversification of the Mycorrhizal Mutualists.</title>
        <authorList>
            <consortium name="DOE Joint Genome Institute"/>
            <consortium name="Mycorrhizal Genomics Consortium"/>
            <person name="Kohler A."/>
            <person name="Kuo A."/>
            <person name="Nagy L.G."/>
            <person name="Floudas D."/>
            <person name="Copeland A."/>
            <person name="Barry K.W."/>
            <person name="Cichocki N."/>
            <person name="Veneault-Fourrey C."/>
            <person name="LaButti K."/>
            <person name="Lindquist E.A."/>
            <person name="Lipzen A."/>
            <person name="Lundell T."/>
            <person name="Morin E."/>
            <person name="Murat C."/>
            <person name="Riley R."/>
            <person name="Ohm R."/>
            <person name="Sun H."/>
            <person name="Tunlid A."/>
            <person name="Henrissat B."/>
            <person name="Grigoriev I.V."/>
            <person name="Hibbett D.S."/>
            <person name="Martin F."/>
        </authorList>
    </citation>
    <scope>NUCLEOTIDE SEQUENCE [LARGE SCALE GENOMIC DNA]</scope>
    <source>
        <strain evidence="3">MAFF 305830</strain>
    </source>
</reference>
<dbReference type="AlphaFoldDB" id="A0A0C3B046"/>
<dbReference type="Proteomes" id="UP000054097">
    <property type="component" value="Unassembled WGS sequence"/>
</dbReference>
<reference evidence="2 3" key="1">
    <citation type="submission" date="2014-04" db="EMBL/GenBank/DDBJ databases">
        <authorList>
            <consortium name="DOE Joint Genome Institute"/>
            <person name="Kuo A."/>
            <person name="Zuccaro A."/>
            <person name="Kohler A."/>
            <person name="Nagy L.G."/>
            <person name="Floudas D."/>
            <person name="Copeland A."/>
            <person name="Barry K.W."/>
            <person name="Cichocki N."/>
            <person name="Veneault-Fourrey C."/>
            <person name="LaButti K."/>
            <person name="Lindquist E.A."/>
            <person name="Lipzen A."/>
            <person name="Lundell T."/>
            <person name="Morin E."/>
            <person name="Murat C."/>
            <person name="Sun H."/>
            <person name="Tunlid A."/>
            <person name="Henrissat B."/>
            <person name="Grigoriev I.V."/>
            <person name="Hibbett D.S."/>
            <person name="Martin F."/>
            <person name="Nordberg H.P."/>
            <person name="Cantor M.N."/>
            <person name="Hua S.X."/>
        </authorList>
    </citation>
    <scope>NUCLEOTIDE SEQUENCE [LARGE SCALE GENOMIC DNA]</scope>
    <source>
        <strain evidence="2 3">MAFF 305830</strain>
    </source>
</reference>
<dbReference type="InterPro" id="IPR053013">
    <property type="entry name" value="LAT"/>
</dbReference>
<dbReference type="PANTHER" id="PTHR34815:SF2">
    <property type="entry name" value="N-ACETYLTRANSFERASE DOMAIN-CONTAINING PROTEIN"/>
    <property type="match status" value="1"/>
</dbReference>
<feature type="domain" description="LYC1 C-terminal" evidence="1">
    <location>
        <begin position="200"/>
        <end position="383"/>
    </location>
</feature>
<dbReference type="HOGENOM" id="CLU_038171_2_0_1"/>
<dbReference type="OrthoDB" id="2020070at2759"/>
<accession>A0A0C3B046</accession>
<dbReference type="InterPro" id="IPR055100">
    <property type="entry name" value="GNAT_LYC1-like"/>
</dbReference>
<proteinExistence type="predicted"/>
<keyword evidence="3" id="KW-1185">Reference proteome</keyword>
<gene>
    <name evidence="2" type="ORF">M408DRAFT_331577</name>
</gene>
<dbReference type="PANTHER" id="PTHR34815">
    <property type="entry name" value="LYSINE ACETYLTRANSFERASE"/>
    <property type="match status" value="1"/>
</dbReference>
<name>A0A0C3B046_SERVB</name>
<evidence type="ECO:0000313" key="2">
    <source>
        <dbReference type="EMBL" id="KIM24921.1"/>
    </source>
</evidence>
<dbReference type="Pfam" id="PF22998">
    <property type="entry name" value="GNAT_LYC1-like"/>
    <property type="match status" value="1"/>
</dbReference>
<evidence type="ECO:0000313" key="3">
    <source>
        <dbReference type="Proteomes" id="UP000054097"/>
    </source>
</evidence>
<evidence type="ECO:0000259" key="1">
    <source>
        <dbReference type="Pfam" id="PF22998"/>
    </source>
</evidence>
<dbReference type="EMBL" id="KN824319">
    <property type="protein sequence ID" value="KIM24921.1"/>
    <property type="molecule type" value="Genomic_DNA"/>
</dbReference>
<organism evidence="2 3">
    <name type="scientific">Serendipita vermifera MAFF 305830</name>
    <dbReference type="NCBI Taxonomy" id="933852"/>
    <lineage>
        <taxon>Eukaryota</taxon>
        <taxon>Fungi</taxon>
        <taxon>Dikarya</taxon>
        <taxon>Basidiomycota</taxon>
        <taxon>Agaricomycotina</taxon>
        <taxon>Agaricomycetes</taxon>
        <taxon>Sebacinales</taxon>
        <taxon>Serendipitaceae</taxon>
        <taxon>Serendipita</taxon>
    </lineage>
</organism>
<dbReference type="STRING" id="933852.A0A0C3B046"/>
<protein>
    <recommendedName>
        <fullName evidence="1">LYC1 C-terminal domain-containing protein</fullName>
    </recommendedName>
</protein>
<sequence>MDLKQTSLFLATPEQIKVHRKRTFVQWGRGLSPEEYAKRDEALNSAALAHCADGKFAVWVLAPREDSTSDLGFFCGCETYRREVTVSDKAATDGLFIGYGIASVFTPAEHRKKGYAKHMMRLLHYVLAGQRQNPTDIPPFPVEKWGPPPTIPPGYGTGIVSALYSDVGPAFYRTCGIGLSEDNGWTVRSPLSTIWPVPAQIDLNESKVEWITDKTEKEIWEMDADRIKDEIQAATKPCFAFLPDQGVAESLKGRSHFYAPNPSKDGVWGVRISQSPESAVDSLAFAKWCLDPGREGPPTLIITRLRCTPTQFPTLLAAAFQAARNFKHEQVEIWNIDPTLQDIGTNLGGVTLERDDHLPSMAWYGSTDGKTVEWKYNEKFCWC</sequence>